<gene>
    <name evidence="3" type="ORF">OTI717_LOCUS9681</name>
    <name evidence="2" type="ORF">RFH988_LOCUS11554</name>
</gene>
<dbReference type="Proteomes" id="UP000663823">
    <property type="component" value="Unassembled WGS sequence"/>
</dbReference>
<keyword evidence="1" id="KW-1133">Transmembrane helix</keyword>
<name>A0A814D1M0_9BILA</name>
<keyword evidence="1" id="KW-0472">Membrane</keyword>
<evidence type="ECO:0000256" key="1">
    <source>
        <dbReference type="SAM" id="Phobius"/>
    </source>
</evidence>
<reference evidence="2" key="1">
    <citation type="submission" date="2021-02" db="EMBL/GenBank/DDBJ databases">
        <authorList>
            <person name="Nowell W R."/>
        </authorList>
    </citation>
    <scope>NUCLEOTIDE SEQUENCE</scope>
</reference>
<proteinExistence type="predicted"/>
<dbReference type="OrthoDB" id="9999805at2759"/>
<keyword evidence="1" id="KW-0812">Transmembrane</keyword>
<dbReference type="EMBL" id="CAJNOO010000461">
    <property type="protein sequence ID" value="CAF0949651.1"/>
    <property type="molecule type" value="Genomic_DNA"/>
</dbReference>
<evidence type="ECO:0000313" key="4">
    <source>
        <dbReference type="Proteomes" id="UP000663882"/>
    </source>
</evidence>
<evidence type="ECO:0000313" key="2">
    <source>
        <dbReference type="EMBL" id="CAF0949651.1"/>
    </source>
</evidence>
<comment type="caution">
    <text evidence="2">The sequence shown here is derived from an EMBL/GenBank/DDBJ whole genome shotgun (WGS) entry which is preliminary data.</text>
</comment>
<accession>A0A814D1M0</accession>
<dbReference type="AlphaFoldDB" id="A0A814D1M0"/>
<evidence type="ECO:0000313" key="3">
    <source>
        <dbReference type="EMBL" id="CAF3656769.1"/>
    </source>
</evidence>
<dbReference type="Proteomes" id="UP000663882">
    <property type="component" value="Unassembled WGS sequence"/>
</dbReference>
<protein>
    <submittedName>
        <fullName evidence="2">Uncharacterized protein</fullName>
    </submittedName>
</protein>
<feature type="transmembrane region" description="Helical" evidence="1">
    <location>
        <begin position="45"/>
        <end position="66"/>
    </location>
</feature>
<sequence length="395" mass="46432">MDQNTSISISNKKFQIYADHDHGDNNHLIKSHFLNQHYSFRLTSLIFPILLSLLLIIGALILILSITRLHTCHQQQLEQTEAILGYKSDSHTKTWLPCVKTNISSCVCPATFIHSLSNPFHCIPNYSRCLKSCQHNLHCKCYNLIDPNHCRIVTRNWIENELKAKPIERFHNRIKNNLLQYTWMDNFNYQLERLLSDKQSNEYLFLSPDRRTGITIHEQHHDYILNERWTKIEINTTRQHVVYTQLDPQTHLCRMSSLYDNGSIIQGPIHTCPSSSIVPPYFLGVACNDILVLWQDSSKISIQRQEGWTNVRHNFQSIKPYLSVLFDPFHRYYSLYANSMIEIKDLNGDKLAQFFTDIIQPIKFEFLDQHGTIWIANETHMQTFHSTNDQIWLDF</sequence>
<organism evidence="2 4">
    <name type="scientific">Rotaria sordida</name>
    <dbReference type="NCBI Taxonomy" id="392033"/>
    <lineage>
        <taxon>Eukaryota</taxon>
        <taxon>Metazoa</taxon>
        <taxon>Spiralia</taxon>
        <taxon>Gnathifera</taxon>
        <taxon>Rotifera</taxon>
        <taxon>Eurotatoria</taxon>
        <taxon>Bdelloidea</taxon>
        <taxon>Philodinida</taxon>
        <taxon>Philodinidae</taxon>
        <taxon>Rotaria</taxon>
    </lineage>
</organism>
<dbReference type="EMBL" id="CAJOAX010000835">
    <property type="protein sequence ID" value="CAF3656769.1"/>
    <property type="molecule type" value="Genomic_DNA"/>
</dbReference>